<proteinExistence type="predicted"/>
<accession>A0AAV7PH28</accession>
<dbReference type="Proteomes" id="UP001066276">
    <property type="component" value="Chromosome 7"/>
</dbReference>
<organism evidence="2 3">
    <name type="scientific">Pleurodeles waltl</name>
    <name type="common">Iberian ribbed newt</name>
    <dbReference type="NCBI Taxonomy" id="8319"/>
    <lineage>
        <taxon>Eukaryota</taxon>
        <taxon>Metazoa</taxon>
        <taxon>Chordata</taxon>
        <taxon>Craniata</taxon>
        <taxon>Vertebrata</taxon>
        <taxon>Euteleostomi</taxon>
        <taxon>Amphibia</taxon>
        <taxon>Batrachia</taxon>
        <taxon>Caudata</taxon>
        <taxon>Salamandroidea</taxon>
        <taxon>Salamandridae</taxon>
        <taxon>Pleurodelinae</taxon>
        <taxon>Pleurodeles</taxon>
    </lineage>
</organism>
<dbReference type="AlphaFoldDB" id="A0AAV7PH28"/>
<reference evidence="2" key="1">
    <citation type="journal article" date="2022" name="bioRxiv">
        <title>Sequencing and chromosome-scale assembly of the giantPleurodeles waltlgenome.</title>
        <authorList>
            <person name="Brown T."/>
            <person name="Elewa A."/>
            <person name="Iarovenko S."/>
            <person name="Subramanian E."/>
            <person name="Araus A.J."/>
            <person name="Petzold A."/>
            <person name="Susuki M."/>
            <person name="Suzuki K.-i.T."/>
            <person name="Hayashi T."/>
            <person name="Toyoda A."/>
            <person name="Oliveira C."/>
            <person name="Osipova E."/>
            <person name="Leigh N.D."/>
            <person name="Simon A."/>
            <person name="Yun M.H."/>
        </authorList>
    </citation>
    <scope>NUCLEOTIDE SEQUENCE</scope>
    <source>
        <strain evidence="2">20211129_DDA</strain>
        <tissue evidence="2">Liver</tissue>
    </source>
</reference>
<comment type="caution">
    <text evidence="2">The sequence shown here is derived from an EMBL/GenBank/DDBJ whole genome shotgun (WGS) entry which is preliminary data.</text>
</comment>
<name>A0AAV7PH28_PLEWA</name>
<evidence type="ECO:0000313" key="2">
    <source>
        <dbReference type="EMBL" id="KAJ1126154.1"/>
    </source>
</evidence>
<evidence type="ECO:0000256" key="1">
    <source>
        <dbReference type="SAM" id="MobiDB-lite"/>
    </source>
</evidence>
<protein>
    <submittedName>
        <fullName evidence="2">Uncharacterized protein</fullName>
    </submittedName>
</protein>
<dbReference type="EMBL" id="JANPWB010000011">
    <property type="protein sequence ID" value="KAJ1126154.1"/>
    <property type="molecule type" value="Genomic_DNA"/>
</dbReference>
<sequence length="71" mass="7498">MRLRTLPLSSGMRICTEVSMCGGGRKGRAGSAEGSPTRRRGEDPGAGRSAQRQPGNERGRGRDTAPWGNSV</sequence>
<keyword evidence="3" id="KW-1185">Reference proteome</keyword>
<feature type="region of interest" description="Disordered" evidence="1">
    <location>
        <begin position="18"/>
        <end position="71"/>
    </location>
</feature>
<evidence type="ECO:0000313" key="3">
    <source>
        <dbReference type="Proteomes" id="UP001066276"/>
    </source>
</evidence>
<gene>
    <name evidence="2" type="ORF">NDU88_004563</name>
</gene>